<keyword evidence="6" id="KW-1185">Reference proteome</keyword>
<accession>A0A0D0DHE5</accession>
<feature type="repeat" description="WD" evidence="3">
    <location>
        <begin position="239"/>
        <end position="280"/>
    </location>
</feature>
<dbReference type="InterPro" id="IPR011047">
    <property type="entry name" value="Quinoprotein_ADH-like_sf"/>
</dbReference>
<evidence type="ECO:0000256" key="3">
    <source>
        <dbReference type="PROSITE-ProRule" id="PRU00221"/>
    </source>
</evidence>
<evidence type="ECO:0000256" key="4">
    <source>
        <dbReference type="SAM" id="MobiDB-lite"/>
    </source>
</evidence>
<keyword evidence="1 3" id="KW-0853">WD repeat</keyword>
<dbReference type="PANTHER" id="PTHR19879">
    <property type="entry name" value="TRANSCRIPTION INITIATION FACTOR TFIID"/>
    <property type="match status" value="1"/>
</dbReference>
<dbReference type="InterPro" id="IPR015943">
    <property type="entry name" value="WD40/YVTN_repeat-like_dom_sf"/>
</dbReference>
<evidence type="ECO:0000313" key="5">
    <source>
        <dbReference type="EMBL" id="KIK97622.1"/>
    </source>
</evidence>
<dbReference type="CDD" id="cd06503">
    <property type="entry name" value="ATP-synt_Fo_b"/>
    <property type="match status" value="1"/>
</dbReference>
<dbReference type="EMBL" id="KN824927">
    <property type="protein sequence ID" value="KIK97622.1"/>
    <property type="molecule type" value="Genomic_DNA"/>
</dbReference>
<dbReference type="PRINTS" id="PR00320">
    <property type="entry name" value="GPROTEINBRPT"/>
</dbReference>
<dbReference type="InParanoid" id="A0A0D0DHE5"/>
<dbReference type="Proteomes" id="UP000054538">
    <property type="component" value="Unassembled WGS sequence"/>
</dbReference>
<dbReference type="OrthoDB" id="3203311at2759"/>
<dbReference type="InterPro" id="IPR020472">
    <property type="entry name" value="WD40_PAC1"/>
</dbReference>
<dbReference type="PROSITE" id="PS00678">
    <property type="entry name" value="WD_REPEATS_1"/>
    <property type="match status" value="3"/>
</dbReference>
<dbReference type="CDD" id="cd00200">
    <property type="entry name" value="WD40"/>
    <property type="match status" value="1"/>
</dbReference>
<keyword evidence="2" id="KW-0677">Repeat</keyword>
<sequence>MSSTSRNSADVTTDPLATISGHEHDINKIAYLPGGNRVVSCSDDKTVRIWDMDNGEQEGMSMEHEGMVQGLAVMRDGKKVLSGGDDNIIRVWDVETHQSIEEWDSHTGGILSIALSPDDRLAASGDLQGKIVIREMEESGPKHSIETGSSVLSVCFSPNGKKLACALNEHKEDGGFYVIQVYDVESGKLTLGPIKGHARLIRCVLWSLDGAQLFSASDDRTVRCWHSETGEPFANWSTAASHTHGVVSLALSPDGSTLVSASSDTTVRFWDAHSGDPIGQPLKHESSIWAVAVSPSGQFVASGGHDKKVSMWRVPRQDKSKKQVIVAFYLPTPLIHCPVTAAGKYCIRLPEKPFGSPTSPPATRIQRFWRGVVFPRRSSPAHVIDLQPIQGRRFWKPFVRTQQSRIATNRGPMPDLRGRWEREETRHHNSPQTQKPQALIDSSAAEAGSSTSNVVPAGRVSSFAQSNTSLDDSLIDMAGCKCMDSFGYRTPHNREGFRPWKKSPAVMEDKEQAKNAKRESASPPANADRQRIMQLEEQLEQIRREYEDMIVEKQKGEAERIVEKQKREAERIVEKQKREAEMDGLKRNLEELLCRGHGPGKPKEPHVSTATGHPLHTHCTPAVTGEAGVGGGGLVENVEELQCRDHESHEPLEFHLTTGMEHPPHPSYSNCE</sequence>
<proteinExistence type="predicted"/>
<dbReference type="InterPro" id="IPR019775">
    <property type="entry name" value="WD40_repeat_CS"/>
</dbReference>
<feature type="repeat" description="WD" evidence="3">
    <location>
        <begin position="19"/>
        <end position="60"/>
    </location>
</feature>
<dbReference type="PROSITE" id="PS50082">
    <property type="entry name" value="WD_REPEATS_2"/>
    <property type="match status" value="5"/>
</dbReference>
<organism evidence="5 6">
    <name type="scientific">Paxillus rubicundulus Ve08.2h10</name>
    <dbReference type="NCBI Taxonomy" id="930991"/>
    <lineage>
        <taxon>Eukaryota</taxon>
        <taxon>Fungi</taxon>
        <taxon>Dikarya</taxon>
        <taxon>Basidiomycota</taxon>
        <taxon>Agaricomycotina</taxon>
        <taxon>Agaricomycetes</taxon>
        <taxon>Agaricomycetidae</taxon>
        <taxon>Boletales</taxon>
        <taxon>Paxilineae</taxon>
        <taxon>Paxillaceae</taxon>
        <taxon>Paxillus</taxon>
    </lineage>
</organism>
<dbReference type="Gene3D" id="2.130.10.10">
    <property type="entry name" value="YVTN repeat-like/Quinoprotein amine dehydrogenase"/>
    <property type="match status" value="3"/>
</dbReference>
<reference evidence="5 6" key="1">
    <citation type="submission" date="2014-04" db="EMBL/GenBank/DDBJ databases">
        <authorList>
            <consortium name="DOE Joint Genome Institute"/>
            <person name="Kuo A."/>
            <person name="Kohler A."/>
            <person name="Jargeat P."/>
            <person name="Nagy L.G."/>
            <person name="Floudas D."/>
            <person name="Copeland A."/>
            <person name="Barry K.W."/>
            <person name="Cichocki N."/>
            <person name="Veneault-Fourrey C."/>
            <person name="LaButti K."/>
            <person name="Lindquist E.A."/>
            <person name="Lipzen A."/>
            <person name="Lundell T."/>
            <person name="Morin E."/>
            <person name="Murat C."/>
            <person name="Sun H."/>
            <person name="Tunlid A."/>
            <person name="Henrissat B."/>
            <person name="Grigoriev I.V."/>
            <person name="Hibbett D.S."/>
            <person name="Martin F."/>
            <person name="Nordberg H.P."/>
            <person name="Cantor M.N."/>
            <person name="Hua S.X."/>
        </authorList>
    </citation>
    <scope>NUCLEOTIDE SEQUENCE [LARGE SCALE GENOMIC DNA]</scope>
    <source>
        <strain evidence="5 6">Ve08.2h10</strain>
    </source>
</reference>
<dbReference type="STRING" id="930991.A0A0D0DHE5"/>
<evidence type="ECO:0008006" key="7">
    <source>
        <dbReference type="Google" id="ProtNLM"/>
    </source>
</evidence>
<dbReference type="HOGENOM" id="CLU_000288_57_33_1"/>
<evidence type="ECO:0000256" key="2">
    <source>
        <dbReference type="ARBA" id="ARBA00022737"/>
    </source>
</evidence>
<dbReference type="AlphaFoldDB" id="A0A0D0DHE5"/>
<dbReference type="SUPFAM" id="SSF50998">
    <property type="entry name" value="Quinoprotein alcohol dehydrogenase-like"/>
    <property type="match status" value="1"/>
</dbReference>
<feature type="repeat" description="WD" evidence="3">
    <location>
        <begin position="194"/>
        <end position="235"/>
    </location>
</feature>
<dbReference type="PROSITE" id="PS50294">
    <property type="entry name" value="WD_REPEATS_REGION"/>
    <property type="match status" value="5"/>
</dbReference>
<reference evidence="6" key="2">
    <citation type="submission" date="2015-01" db="EMBL/GenBank/DDBJ databases">
        <title>Evolutionary Origins and Diversification of the Mycorrhizal Mutualists.</title>
        <authorList>
            <consortium name="DOE Joint Genome Institute"/>
            <consortium name="Mycorrhizal Genomics Consortium"/>
            <person name="Kohler A."/>
            <person name="Kuo A."/>
            <person name="Nagy L.G."/>
            <person name="Floudas D."/>
            <person name="Copeland A."/>
            <person name="Barry K.W."/>
            <person name="Cichocki N."/>
            <person name="Veneault-Fourrey C."/>
            <person name="LaButti K."/>
            <person name="Lindquist E.A."/>
            <person name="Lipzen A."/>
            <person name="Lundell T."/>
            <person name="Morin E."/>
            <person name="Murat C."/>
            <person name="Riley R."/>
            <person name="Ohm R."/>
            <person name="Sun H."/>
            <person name="Tunlid A."/>
            <person name="Henrissat B."/>
            <person name="Grigoriev I.V."/>
            <person name="Hibbett D.S."/>
            <person name="Martin F."/>
        </authorList>
    </citation>
    <scope>NUCLEOTIDE SEQUENCE [LARGE SCALE GENOMIC DNA]</scope>
    <source>
        <strain evidence="6">Ve08.2h10</strain>
    </source>
</reference>
<evidence type="ECO:0000256" key="1">
    <source>
        <dbReference type="ARBA" id="ARBA00022574"/>
    </source>
</evidence>
<dbReference type="InterPro" id="IPR001680">
    <property type="entry name" value="WD40_rpt"/>
</dbReference>
<name>A0A0D0DHE5_9AGAM</name>
<dbReference type="Pfam" id="PF00400">
    <property type="entry name" value="WD40"/>
    <property type="match status" value="6"/>
</dbReference>
<feature type="repeat" description="WD" evidence="3">
    <location>
        <begin position="281"/>
        <end position="322"/>
    </location>
</feature>
<evidence type="ECO:0000313" key="6">
    <source>
        <dbReference type="Proteomes" id="UP000054538"/>
    </source>
</evidence>
<feature type="repeat" description="WD" evidence="3">
    <location>
        <begin position="61"/>
        <end position="102"/>
    </location>
</feature>
<dbReference type="SMART" id="SM00320">
    <property type="entry name" value="WD40"/>
    <property type="match status" value="7"/>
</dbReference>
<dbReference type="PANTHER" id="PTHR19879:SF9">
    <property type="entry name" value="TRANSCRIPTION INITIATION FACTOR TFIID SUBUNIT 5"/>
    <property type="match status" value="1"/>
</dbReference>
<gene>
    <name evidence="5" type="ORF">PAXRUDRAFT_135910</name>
</gene>
<feature type="region of interest" description="Disordered" evidence="4">
    <location>
        <begin position="504"/>
        <end position="528"/>
    </location>
</feature>
<protein>
    <recommendedName>
        <fullName evidence="7">WD40 repeat-like protein</fullName>
    </recommendedName>
</protein>
<feature type="region of interest" description="Disordered" evidence="4">
    <location>
        <begin position="423"/>
        <end position="455"/>
    </location>
</feature>
<feature type="compositionally biased region" description="Basic and acidic residues" evidence="4">
    <location>
        <begin position="507"/>
        <end position="520"/>
    </location>
</feature>